<organism evidence="3 4">
    <name type="scientific">Brenneria roseae subsp. americana</name>
    <dbReference type="NCBI Taxonomy" id="1508507"/>
    <lineage>
        <taxon>Bacteria</taxon>
        <taxon>Pseudomonadati</taxon>
        <taxon>Pseudomonadota</taxon>
        <taxon>Gammaproteobacteria</taxon>
        <taxon>Enterobacterales</taxon>
        <taxon>Pectobacteriaceae</taxon>
        <taxon>Brenneria</taxon>
    </lineage>
</organism>
<dbReference type="Pfam" id="PF03886">
    <property type="entry name" value="ABC_trans_aux"/>
    <property type="match status" value="1"/>
</dbReference>
<dbReference type="OrthoDB" id="5949767at2"/>
<feature type="signal peptide" evidence="1">
    <location>
        <begin position="1"/>
        <end position="17"/>
    </location>
</feature>
<dbReference type="InterPro" id="IPR005586">
    <property type="entry name" value="ABC_trans_aux"/>
</dbReference>
<dbReference type="RefSeq" id="WP_109053390.1">
    <property type="nucleotide sequence ID" value="NZ_QDKJ01000003.1"/>
</dbReference>
<dbReference type="AlphaFoldDB" id="A0A2U1TYG1"/>
<evidence type="ECO:0000259" key="2">
    <source>
        <dbReference type="Pfam" id="PF03886"/>
    </source>
</evidence>
<name>A0A2U1TYG1_9GAMM</name>
<dbReference type="Proteomes" id="UP000245138">
    <property type="component" value="Unassembled WGS sequence"/>
</dbReference>
<keyword evidence="1" id="KW-0732">Signal</keyword>
<accession>A0A2U1TYG1</accession>
<proteinExistence type="predicted"/>
<evidence type="ECO:0000313" key="4">
    <source>
        <dbReference type="Proteomes" id="UP000245138"/>
    </source>
</evidence>
<keyword evidence="4" id="KW-1185">Reference proteome</keyword>
<evidence type="ECO:0000256" key="1">
    <source>
        <dbReference type="SAM" id="SignalP"/>
    </source>
</evidence>
<feature type="chain" id="PRO_5015488406" description="ABC-type transport auxiliary lipoprotein component domain-containing protein" evidence="1">
    <location>
        <begin position="18"/>
        <end position="202"/>
    </location>
</feature>
<dbReference type="PROSITE" id="PS51257">
    <property type="entry name" value="PROKAR_LIPOPROTEIN"/>
    <property type="match status" value="1"/>
</dbReference>
<dbReference type="Gene3D" id="3.40.50.10610">
    <property type="entry name" value="ABC-type transport auxiliary lipoprotein component"/>
    <property type="match status" value="1"/>
</dbReference>
<gene>
    <name evidence="3" type="ORF">B4923_05730</name>
</gene>
<sequence>MIAIPRLCFFTLMISLAACSSPSVRYHTLVAPSSEDVKAIQPAPFFIAVLPVGVPTQLDMPQMVVRQGKNDALVLENERWLSPLGDEIQTSLSTELVKRLDTQDVSGLARTEAIPVIKILVQVRRFDTWPGQFVKFEADWSLSLVNGEKRKRLVCSSQFTENAPGGYTDMFLAQQQVIARLATRIASTTRQWAGDGEERCNL</sequence>
<reference evidence="3 4" key="1">
    <citation type="submission" date="2018-04" db="EMBL/GenBank/DDBJ databases">
        <title>Brenneria corticis sp.nov.</title>
        <authorList>
            <person name="Li Y."/>
        </authorList>
    </citation>
    <scope>NUCLEOTIDE SEQUENCE [LARGE SCALE GENOMIC DNA]</scope>
    <source>
        <strain evidence="3 4">LMG 27715</strain>
    </source>
</reference>
<dbReference type="EMBL" id="QDKJ01000003">
    <property type="protein sequence ID" value="PWC14392.1"/>
    <property type="molecule type" value="Genomic_DNA"/>
</dbReference>
<comment type="caution">
    <text evidence="3">The sequence shown here is derived from an EMBL/GenBank/DDBJ whole genome shotgun (WGS) entry which is preliminary data.</text>
</comment>
<evidence type="ECO:0000313" key="3">
    <source>
        <dbReference type="EMBL" id="PWC14392.1"/>
    </source>
</evidence>
<protein>
    <recommendedName>
        <fullName evidence="2">ABC-type transport auxiliary lipoprotein component domain-containing protein</fullName>
    </recommendedName>
</protein>
<feature type="domain" description="ABC-type transport auxiliary lipoprotein component" evidence="2">
    <location>
        <begin position="28"/>
        <end position="186"/>
    </location>
</feature>
<dbReference type="SUPFAM" id="SSF159594">
    <property type="entry name" value="XCC0632-like"/>
    <property type="match status" value="1"/>
</dbReference>